<evidence type="ECO:0000256" key="1">
    <source>
        <dbReference type="ARBA" id="ARBA00023125"/>
    </source>
</evidence>
<dbReference type="PRINTS" id="PR00455">
    <property type="entry name" value="HTHTETR"/>
</dbReference>
<protein>
    <recommendedName>
        <fullName evidence="3">HTH tetR-type domain-containing protein</fullName>
    </recommendedName>
</protein>
<reference evidence="4" key="2">
    <citation type="submission" date="2024-03" db="EMBL/GenBank/DDBJ databases">
        <title>The Genome Sequence of Enterococcus sp. DIV0242b.</title>
        <authorList>
            <consortium name="The Broad Institute Genomics Platform"/>
            <consortium name="The Broad Institute Microbial Omics Core"/>
            <consortium name="The Broad Institute Genomic Center for Infectious Diseases"/>
            <person name="Earl A."/>
            <person name="Manson A."/>
            <person name="Gilmore M."/>
            <person name="Schwartman J."/>
            <person name="Shea T."/>
            <person name="Abouelleil A."/>
            <person name="Cao P."/>
            <person name="Chapman S."/>
            <person name="Cusick C."/>
            <person name="Young S."/>
            <person name="Neafsey D."/>
            <person name="Nusbaum C."/>
            <person name="Birren B."/>
        </authorList>
    </citation>
    <scope>NUCLEOTIDE SEQUENCE</scope>
    <source>
        <strain evidence="4">9E7_DIV0242</strain>
    </source>
</reference>
<dbReference type="EMBL" id="CP147247">
    <property type="protein sequence ID" value="WYJ92128.1"/>
    <property type="molecule type" value="Genomic_DNA"/>
</dbReference>
<dbReference type="SUPFAM" id="SSF46689">
    <property type="entry name" value="Homeodomain-like"/>
    <property type="match status" value="1"/>
</dbReference>
<dbReference type="InterPro" id="IPR001647">
    <property type="entry name" value="HTH_TetR"/>
</dbReference>
<feature type="DNA-binding region" description="H-T-H motif" evidence="2">
    <location>
        <begin position="35"/>
        <end position="54"/>
    </location>
</feature>
<dbReference type="Pfam" id="PF00440">
    <property type="entry name" value="TetR_N"/>
    <property type="match status" value="1"/>
</dbReference>
<feature type="domain" description="HTH tetR-type" evidence="3">
    <location>
        <begin position="12"/>
        <end position="72"/>
    </location>
</feature>
<dbReference type="RefSeq" id="WP_339101785.1">
    <property type="nucleotide sequence ID" value="NZ_CP147247.1"/>
</dbReference>
<reference evidence="4" key="1">
    <citation type="submission" date="2017-05" db="EMBL/GenBank/DDBJ databases">
        <authorList>
            <consortium name="The Broad Institute Genomics Platform"/>
            <consortium name="The Broad Institute Genomic Center for Infectious Diseases"/>
            <person name="Earl A."/>
            <person name="Manson A."/>
            <person name="Schwartman J."/>
            <person name="Gilmore M."/>
            <person name="Abouelleil A."/>
            <person name="Cao P."/>
            <person name="Chapman S."/>
            <person name="Cusick C."/>
            <person name="Shea T."/>
            <person name="Young S."/>
            <person name="Neafsey D."/>
            <person name="Nusbaum C."/>
            <person name="Birren B."/>
        </authorList>
    </citation>
    <scope>NUCLEOTIDE SEQUENCE</scope>
    <source>
        <strain evidence="4">9E7_DIV0242</strain>
    </source>
</reference>
<dbReference type="PROSITE" id="PS50977">
    <property type="entry name" value="HTH_TETR_2"/>
    <property type="match status" value="1"/>
</dbReference>
<accession>A0AAQ3Y2Z3</accession>
<dbReference type="PANTHER" id="PTHR43479">
    <property type="entry name" value="ACREF/ENVCD OPERON REPRESSOR-RELATED"/>
    <property type="match status" value="1"/>
</dbReference>
<keyword evidence="1 2" id="KW-0238">DNA-binding</keyword>
<dbReference type="Gene3D" id="1.10.357.10">
    <property type="entry name" value="Tetracycline Repressor, domain 2"/>
    <property type="match status" value="1"/>
</dbReference>
<keyword evidence="5" id="KW-1185">Reference proteome</keyword>
<dbReference type="GO" id="GO:0003677">
    <property type="term" value="F:DNA binding"/>
    <property type="evidence" value="ECO:0007669"/>
    <property type="project" value="UniProtKB-UniRule"/>
</dbReference>
<dbReference type="Proteomes" id="UP000195141">
    <property type="component" value="Chromosome"/>
</dbReference>
<evidence type="ECO:0000313" key="4">
    <source>
        <dbReference type="EMBL" id="WYJ92128.1"/>
    </source>
</evidence>
<dbReference type="PANTHER" id="PTHR43479:SF11">
    <property type="entry name" value="ACREF_ENVCD OPERON REPRESSOR-RELATED"/>
    <property type="match status" value="1"/>
</dbReference>
<dbReference type="InterPro" id="IPR050624">
    <property type="entry name" value="HTH-type_Tx_Regulator"/>
</dbReference>
<name>A0AAQ3Y2Z3_9ENTE</name>
<organism evidence="4 5">
    <name type="scientific">Candidatus Enterococcus clewellii</name>
    <dbReference type="NCBI Taxonomy" id="1834193"/>
    <lineage>
        <taxon>Bacteria</taxon>
        <taxon>Bacillati</taxon>
        <taxon>Bacillota</taxon>
        <taxon>Bacilli</taxon>
        <taxon>Lactobacillales</taxon>
        <taxon>Enterococcaceae</taxon>
        <taxon>Enterococcus</taxon>
    </lineage>
</organism>
<dbReference type="InterPro" id="IPR009057">
    <property type="entry name" value="Homeodomain-like_sf"/>
</dbReference>
<dbReference type="AlphaFoldDB" id="A0AAQ3Y2Z3"/>
<evidence type="ECO:0000313" key="5">
    <source>
        <dbReference type="Proteomes" id="UP000195141"/>
    </source>
</evidence>
<gene>
    <name evidence="4" type="ORF">A5888_003901</name>
</gene>
<evidence type="ECO:0000256" key="2">
    <source>
        <dbReference type="PROSITE-ProRule" id="PRU00335"/>
    </source>
</evidence>
<evidence type="ECO:0000259" key="3">
    <source>
        <dbReference type="PROSITE" id="PS50977"/>
    </source>
</evidence>
<sequence length="199" mass="22802">MDSKTRKEKDRKLLEGKIVDAAVEIIAEEGFNRLSIRKIANRIGYAPGTIYNYYKNKDEILDYIYHTVYLEVVEEVKATLAVSRNLPESEQLRMSSLIFIYTMTKYPEKFKVVMLRTKEDRSDDEPTSDDSQGIDILRKLILDGKEKGVFQSATEVSAELILVALMGFVFHIVNNDISMEQQGKRMAEAYVDFLISGLN</sequence>
<proteinExistence type="predicted"/>